<dbReference type="NCBIfam" id="TIGR02221">
    <property type="entry name" value="cas_TM1812"/>
    <property type="match status" value="1"/>
</dbReference>
<dbReference type="RefSeq" id="WP_280655240.1">
    <property type="nucleotide sequence ID" value="NZ_JANQDH010000082.1"/>
</dbReference>
<dbReference type="CDD" id="cd09732">
    <property type="entry name" value="Csx1_III-U"/>
    <property type="match status" value="1"/>
</dbReference>
<dbReference type="InterPro" id="IPR013383">
    <property type="entry name" value="CRISPR-assoc_prot_DxTHG_CS"/>
</dbReference>
<accession>A0AA43KCV9</accession>
<gene>
    <name evidence="1" type="primary">csx2</name>
    <name evidence="1" type="ORF">NWP17_12560</name>
</gene>
<comment type="caution">
    <text evidence="1">The sequence shown here is derived from an EMBL/GenBank/DDBJ whole genome shotgun (WGS) entry which is preliminary data.</text>
</comment>
<proteinExistence type="predicted"/>
<dbReference type="EMBL" id="JANQDH010000082">
    <property type="protein sequence ID" value="MDH6061258.1"/>
    <property type="molecule type" value="Genomic_DNA"/>
</dbReference>
<dbReference type="Proteomes" id="UP001159387">
    <property type="component" value="Unassembled WGS sequence"/>
</dbReference>
<evidence type="ECO:0000313" key="2">
    <source>
        <dbReference type="Proteomes" id="UP001159387"/>
    </source>
</evidence>
<dbReference type="NCBIfam" id="TIGR02549">
    <property type="entry name" value="CRISPR_DxTHG"/>
    <property type="match status" value="1"/>
</dbReference>
<dbReference type="AlphaFoldDB" id="A0AA43KCV9"/>
<name>A0AA43KCV9_9CYAN</name>
<reference evidence="1 2" key="1">
    <citation type="journal article" date="2023" name="J. Phycol.">
        <title>Chrysosporum ovalisporum is synonymous with the true-branching cyanobacterium Umezakia natans (Nostocales/Aphanizomenonaceae).</title>
        <authorList>
            <person name="McGregor G.B."/>
            <person name="Sendall B.C."/>
            <person name="Niiyama Y."/>
            <person name="Tuji A."/>
            <person name="Willis A."/>
        </authorList>
    </citation>
    <scope>NUCLEOTIDE SEQUENCE [LARGE SCALE GENOMIC DNA]</scope>
    <source>
        <strain evidence="1 2">ANA360D</strain>
    </source>
</reference>
<organism evidence="1 2">
    <name type="scientific">Chrysosporum bergii ANA360D</name>
    <dbReference type="NCBI Taxonomy" id="617107"/>
    <lineage>
        <taxon>Bacteria</taxon>
        <taxon>Bacillati</taxon>
        <taxon>Cyanobacteriota</taxon>
        <taxon>Cyanophyceae</taxon>
        <taxon>Nostocales</taxon>
        <taxon>Nodulariaceae</taxon>
        <taxon>Chrysosporum</taxon>
    </lineage>
</organism>
<evidence type="ECO:0000313" key="1">
    <source>
        <dbReference type="EMBL" id="MDH6061258.1"/>
    </source>
</evidence>
<dbReference type="InterPro" id="IPR011742">
    <property type="entry name" value="CRISPR-assoc_prot_TM1812"/>
</dbReference>
<sequence>MQLLTVLGTGKYTKTCYCWQGQQVETSYVAHALCEFFQPDKVTVLVTPEAKAAHWHSLQKTLGHSYPCEDVEIPSGKVETEVWEIFDAVVNAVTPNSQVLFDITHAFRSIPLLVLLAAAFLQKARNVEICGVYYGAFEANREQPPIFDLTPAIKLLDWLTATDKFLSTGSSVELGKLLSTIQQDFYRSGQQKTADIRPTRLQSFGDRIQALSRSIELVRPIDLITQSAQLQNIPATQLQEEVGAFAKPFELLLSQIQDDYSQFAVMNFNEASPVEQLQKQFLLLRWYVNKKLSCQAILLGREWLVSAICIAHGIKNYRDREKRKVIEEHLGQMIGANHNLDQPIVQYVSSAEKLAALWSTLTEYRNDIAHTQMRFTSISARTLEEYALNQLLPGLSEILPEFTV</sequence>
<keyword evidence="2" id="KW-1185">Reference proteome</keyword>
<dbReference type="SUPFAM" id="SSF160980">
    <property type="entry name" value="SSO1389-like"/>
    <property type="match status" value="1"/>
</dbReference>
<protein>
    <submittedName>
        <fullName evidence="1">TIGR02221 family CRISPR-associated protein</fullName>
    </submittedName>
</protein>